<dbReference type="EMBL" id="JACYTN010000006">
    <property type="protein sequence ID" value="MBD8498868.1"/>
    <property type="molecule type" value="Genomic_DNA"/>
</dbReference>
<organism evidence="2 3">
    <name type="scientific">Paenibacillus arenosi</name>
    <dbReference type="NCBI Taxonomy" id="2774142"/>
    <lineage>
        <taxon>Bacteria</taxon>
        <taxon>Bacillati</taxon>
        <taxon>Bacillota</taxon>
        <taxon>Bacilli</taxon>
        <taxon>Bacillales</taxon>
        <taxon>Paenibacillaceae</taxon>
        <taxon>Paenibacillus</taxon>
    </lineage>
</organism>
<gene>
    <name evidence="2" type="ORF">IFO66_11200</name>
</gene>
<accession>A0ABR9AXK4</accession>
<dbReference type="Proteomes" id="UP000634529">
    <property type="component" value="Unassembled WGS sequence"/>
</dbReference>
<proteinExistence type="predicted"/>
<name>A0ABR9AXK4_9BACL</name>
<reference evidence="2 3" key="1">
    <citation type="submission" date="2020-09" db="EMBL/GenBank/DDBJ databases">
        <title>Paenibacillus sp. CAU 1523 isolated from sand of Haeundae Beach.</title>
        <authorList>
            <person name="Kim W."/>
        </authorList>
    </citation>
    <scope>NUCLEOTIDE SEQUENCE [LARGE SCALE GENOMIC DNA]</scope>
    <source>
        <strain evidence="2 3">CAU 1523</strain>
    </source>
</reference>
<evidence type="ECO:0000313" key="3">
    <source>
        <dbReference type="Proteomes" id="UP000634529"/>
    </source>
</evidence>
<evidence type="ECO:0000313" key="2">
    <source>
        <dbReference type="EMBL" id="MBD8498868.1"/>
    </source>
</evidence>
<dbReference type="RefSeq" id="WP_192025225.1">
    <property type="nucleotide sequence ID" value="NZ_JACYTN010000006.1"/>
</dbReference>
<evidence type="ECO:0000256" key="1">
    <source>
        <dbReference type="SAM" id="MobiDB-lite"/>
    </source>
</evidence>
<keyword evidence="3" id="KW-1185">Reference proteome</keyword>
<comment type="caution">
    <text evidence="2">The sequence shown here is derived from an EMBL/GenBank/DDBJ whole genome shotgun (WGS) entry which is preliminary data.</text>
</comment>
<protein>
    <submittedName>
        <fullName evidence="2">Uncharacterized protein</fullName>
    </submittedName>
</protein>
<sequence length="373" mass="42104">MLSRYIVGGRLDPPYYPTKTMPLFKGRFIGIPNTATVKRVIKDIFYLSHDVEFYAISIHSTVATPEDYWTLSVDGNLIAKNVYCKQYSEGLYFQVAHAVERGKEFIFEYHTSLGDGKSVEVMYHFLTDPNINLELEGGVDVGKYPDPPPIPPEGKEPPQPPAGGGITLPVTWSPFLSVTEANKWTKDLGVSADYANNLDAANYITEALAHLLNNCPGFADMIQKRKLNIRLERMRGANGSFDPVSGTVAMNKNYDFKRADQIARAEYDSGQKSSPDKLRTIIHEIGHWLHYHNVGEQTFAHYSNLDPDAYGPRTILPRADENYISTHLCHYATKFFPIELTPEVFTAKITGVPVDTKIWEWYEQYGGYKCSGW</sequence>
<feature type="compositionally biased region" description="Pro residues" evidence="1">
    <location>
        <begin position="145"/>
        <end position="161"/>
    </location>
</feature>
<feature type="region of interest" description="Disordered" evidence="1">
    <location>
        <begin position="142"/>
        <end position="163"/>
    </location>
</feature>